<dbReference type="Pfam" id="PF00385">
    <property type="entry name" value="Chromo"/>
    <property type="match status" value="1"/>
</dbReference>
<dbReference type="SUPFAM" id="SSF54160">
    <property type="entry name" value="Chromo domain-like"/>
    <property type="match status" value="1"/>
</dbReference>
<sequence length="205" mass="21923">PAGEVPFACEHEPSSPPPALSNDPADASAPPPLNSGDGPVVLYAGSVLGRIEPVPVSTVSSVNTTHVADDGDVLPGEDDFPIHKIKVSGSLSRDPMPSVLTTNHDTDDELTSEYAIDGLRAHRQSAGGKDEYLVHWHGYPDHDDIWEPAENISPVSIRKYWHASPVDKPTAPPRPRRRATTANAATPTSGSASRLRARPYVNLVH</sequence>
<protein>
    <recommendedName>
        <fullName evidence="2">Chromo domain-containing protein</fullName>
    </recommendedName>
</protein>
<name>A0A5D3AMP6_9TREE</name>
<organism evidence="3 4">
    <name type="scientific">Cryptococcus floricola</name>
    <dbReference type="NCBI Taxonomy" id="2591691"/>
    <lineage>
        <taxon>Eukaryota</taxon>
        <taxon>Fungi</taxon>
        <taxon>Dikarya</taxon>
        <taxon>Basidiomycota</taxon>
        <taxon>Agaricomycotina</taxon>
        <taxon>Tremellomycetes</taxon>
        <taxon>Tremellales</taxon>
        <taxon>Cryptococcaceae</taxon>
        <taxon>Cryptococcus</taxon>
    </lineage>
</organism>
<evidence type="ECO:0000259" key="2">
    <source>
        <dbReference type="PROSITE" id="PS50013"/>
    </source>
</evidence>
<dbReference type="AlphaFoldDB" id="A0A5D3AMP6"/>
<dbReference type="InterPro" id="IPR023780">
    <property type="entry name" value="Chromo_domain"/>
</dbReference>
<dbReference type="CDD" id="cd00024">
    <property type="entry name" value="CD_CSD"/>
    <property type="match status" value="1"/>
</dbReference>
<dbReference type="InterPro" id="IPR016197">
    <property type="entry name" value="Chromo-like_dom_sf"/>
</dbReference>
<keyword evidence="4" id="KW-1185">Reference proteome</keyword>
<reference evidence="3 4" key="1">
    <citation type="submission" date="2017-05" db="EMBL/GenBank/DDBJ databases">
        <title>The Genome Sequence of Tsuchiyaea wingfieldii DSM 27421.</title>
        <authorList>
            <person name="Cuomo C."/>
            <person name="Passer A."/>
            <person name="Billmyre B."/>
            <person name="Heitman J."/>
        </authorList>
    </citation>
    <scope>NUCLEOTIDE SEQUENCE [LARGE SCALE GENOMIC DNA]</scope>
    <source>
        <strain evidence="3 4">DSM 27421</strain>
    </source>
</reference>
<dbReference type="GO" id="GO:0006338">
    <property type="term" value="P:chromatin remodeling"/>
    <property type="evidence" value="ECO:0007669"/>
    <property type="project" value="UniProtKB-ARBA"/>
</dbReference>
<dbReference type="Gene3D" id="2.40.50.40">
    <property type="match status" value="1"/>
</dbReference>
<feature type="domain" description="Chromo" evidence="2">
    <location>
        <begin position="110"/>
        <end position="152"/>
    </location>
</feature>
<evidence type="ECO:0000256" key="1">
    <source>
        <dbReference type="SAM" id="MobiDB-lite"/>
    </source>
</evidence>
<dbReference type="Proteomes" id="UP000322245">
    <property type="component" value="Unassembled WGS sequence"/>
</dbReference>
<feature type="region of interest" description="Disordered" evidence="1">
    <location>
        <begin position="164"/>
        <end position="205"/>
    </location>
</feature>
<comment type="caution">
    <text evidence="3">The sequence shown here is derived from an EMBL/GenBank/DDBJ whole genome shotgun (WGS) entry which is preliminary data.</text>
</comment>
<evidence type="ECO:0000313" key="4">
    <source>
        <dbReference type="Proteomes" id="UP000322245"/>
    </source>
</evidence>
<dbReference type="PROSITE" id="PS50013">
    <property type="entry name" value="CHROMO_2"/>
    <property type="match status" value="1"/>
</dbReference>
<evidence type="ECO:0000313" key="3">
    <source>
        <dbReference type="EMBL" id="TYJ51270.1"/>
    </source>
</evidence>
<accession>A0A5D3AMP6</accession>
<feature type="non-terminal residue" evidence="3">
    <location>
        <position position="1"/>
    </location>
</feature>
<proteinExistence type="predicted"/>
<dbReference type="SMART" id="SM00298">
    <property type="entry name" value="CHROMO"/>
    <property type="match status" value="1"/>
</dbReference>
<gene>
    <name evidence="3" type="ORF">B9479_008169</name>
</gene>
<feature type="region of interest" description="Disordered" evidence="1">
    <location>
        <begin position="1"/>
        <end position="38"/>
    </location>
</feature>
<dbReference type="EMBL" id="NIDF01000297">
    <property type="protein sequence ID" value="TYJ51270.1"/>
    <property type="molecule type" value="Genomic_DNA"/>
</dbReference>
<dbReference type="InterPro" id="IPR000953">
    <property type="entry name" value="Chromo/chromo_shadow_dom"/>
</dbReference>